<protein>
    <submittedName>
        <fullName evidence="3">Uncharacterized protein</fullName>
    </submittedName>
</protein>
<keyword evidence="2" id="KW-0472">Membrane</keyword>
<proteinExistence type="predicted"/>
<sequence>MRLTVSALGPGGKSMGRHVARDPGRSPIRGCAGDQWTRWERHFVILERRGNASQHPIAINTRPDGRCGAVIPSSKPQHHSNPPFPFLFLFFWLLTSIVLRLLHAGQQGRNVHYRQTHKQTNK</sequence>
<keyword evidence="2" id="KW-0812">Transmembrane</keyword>
<reference evidence="3 4" key="1">
    <citation type="journal article" date="2018" name="Sci. Rep.">
        <title>Comparative genomics provides insights into the lifestyle and reveals functional heterogeneity of dark septate endophytic fungi.</title>
        <authorList>
            <person name="Knapp D.G."/>
            <person name="Nemeth J.B."/>
            <person name="Barry K."/>
            <person name="Hainaut M."/>
            <person name="Henrissat B."/>
            <person name="Johnson J."/>
            <person name="Kuo A."/>
            <person name="Lim J.H.P."/>
            <person name="Lipzen A."/>
            <person name="Nolan M."/>
            <person name="Ohm R.A."/>
            <person name="Tamas L."/>
            <person name="Grigoriev I.V."/>
            <person name="Spatafora J.W."/>
            <person name="Nagy L.G."/>
            <person name="Kovacs G.M."/>
        </authorList>
    </citation>
    <scope>NUCLEOTIDE SEQUENCE [LARGE SCALE GENOMIC DNA]</scope>
    <source>
        <strain evidence="3 4">DSE2036</strain>
    </source>
</reference>
<feature type="transmembrane region" description="Helical" evidence="2">
    <location>
        <begin position="84"/>
        <end position="102"/>
    </location>
</feature>
<name>A0A2V1DEF4_9PLEO</name>
<dbReference type="EMBL" id="KZ805463">
    <property type="protein sequence ID" value="PVH96500.1"/>
    <property type="molecule type" value="Genomic_DNA"/>
</dbReference>
<keyword evidence="2" id="KW-1133">Transmembrane helix</keyword>
<gene>
    <name evidence="3" type="ORF">DM02DRAFT_118064</name>
</gene>
<evidence type="ECO:0000256" key="1">
    <source>
        <dbReference type="SAM" id="MobiDB-lite"/>
    </source>
</evidence>
<accession>A0A2V1DEF4</accession>
<evidence type="ECO:0000313" key="3">
    <source>
        <dbReference type="EMBL" id="PVH96500.1"/>
    </source>
</evidence>
<feature type="region of interest" description="Disordered" evidence="1">
    <location>
        <begin position="1"/>
        <end position="30"/>
    </location>
</feature>
<organism evidence="3 4">
    <name type="scientific">Periconia macrospinosa</name>
    <dbReference type="NCBI Taxonomy" id="97972"/>
    <lineage>
        <taxon>Eukaryota</taxon>
        <taxon>Fungi</taxon>
        <taxon>Dikarya</taxon>
        <taxon>Ascomycota</taxon>
        <taxon>Pezizomycotina</taxon>
        <taxon>Dothideomycetes</taxon>
        <taxon>Pleosporomycetidae</taxon>
        <taxon>Pleosporales</taxon>
        <taxon>Massarineae</taxon>
        <taxon>Periconiaceae</taxon>
        <taxon>Periconia</taxon>
    </lineage>
</organism>
<dbReference type="Proteomes" id="UP000244855">
    <property type="component" value="Unassembled WGS sequence"/>
</dbReference>
<dbReference type="AlphaFoldDB" id="A0A2V1DEF4"/>
<keyword evidence="4" id="KW-1185">Reference proteome</keyword>
<evidence type="ECO:0000313" key="4">
    <source>
        <dbReference type="Proteomes" id="UP000244855"/>
    </source>
</evidence>
<evidence type="ECO:0000256" key="2">
    <source>
        <dbReference type="SAM" id="Phobius"/>
    </source>
</evidence>